<name>A0AAD5X0Z1_9FUNG</name>
<dbReference type="Gene3D" id="1.25.40.10">
    <property type="entry name" value="Tetratricopeptide repeat domain"/>
    <property type="match status" value="2"/>
</dbReference>
<feature type="compositionally biased region" description="Basic and acidic residues" evidence="2">
    <location>
        <begin position="514"/>
        <end position="529"/>
    </location>
</feature>
<feature type="compositionally biased region" description="Basic and acidic residues" evidence="2">
    <location>
        <begin position="698"/>
        <end position="713"/>
    </location>
</feature>
<feature type="compositionally biased region" description="Basic and acidic residues" evidence="2">
    <location>
        <begin position="140"/>
        <end position="162"/>
    </location>
</feature>
<feature type="compositionally biased region" description="Basic and acidic residues" evidence="2">
    <location>
        <begin position="640"/>
        <end position="660"/>
    </location>
</feature>
<dbReference type="Gene3D" id="2.20.70.10">
    <property type="match status" value="1"/>
</dbReference>
<feature type="compositionally biased region" description="Pro residues" evidence="2">
    <location>
        <begin position="862"/>
        <end position="882"/>
    </location>
</feature>
<feature type="compositionally biased region" description="Basic and acidic residues" evidence="2">
    <location>
        <begin position="952"/>
        <end position="962"/>
    </location>
</feature>
<dbReference type="SMART" id="SM00456">
    <property type="entry name" value="WW"/>
    <property type="match status" value="1"/>
</dbReference>
<keyword evidence="1" id="KW-0677">Repeat</keyword>
<evidence type="ECO:0000259" key="3">
    <source>
        <dbReference type="PROSITE" id="PS50020"/>
    </source>
</evidence>
<feature type="compositionally biased region" description="Basic and acidic residues" evidence="2">
    <location>
        <begin position="431"/>
        <end position="444"/>
    </location>
</feature>
<dbReference type="Proteomes" id="UP001212841">
    <property type="component" value="Unassembled WGS sequence"/>
</dbReference>
<dbReference type="SUPFAM" id="SSF81901">
    <property type="entry name" value="HCP-like"/>
    <property type="match status" value="1"/>
</dbReference>
<reference evidence="4" key="1">
    <citation type="submission" date="2020-05" db="EMBL/GenBank/DDBJ databases">
        <title>Phylogenomic resolution of chytrid fungi.</title>
        <authorList>
            <person name="Stajich J.E."/>
            <person name="Amses K."/>
            <person name="Simmons R."/>
            <person name="Seto K."/>
            <person name="Myers J."/>
            <person name="Bonds A."/>
            <person name="Quandt C.A."/>
            <person name="Barry K."/>
            <person name="Liu P."/>
            <person name="Grigoriev I."/>
            <person name="Longcore J.E."/>
            <person name="James T.Y."/>
        </authorList>
    </citation>
    <scope>NUCLEOTIDE SEQUENCE</scope>
    <source>
        <strain evidence="4">JEL0318</strain>
    </source>
</reference>
<feature type="compositionally biased region" description="Pro residues" evidence="2">
    <location>
        <begin position="819"/>
        <end position="833"/>
    </location>
</feature>
<evidence type="ECO:0000256" key="2">
    <source>
        <dbReference type="SAM" id="MobiDB-lite"/>
    </source>
</evidence>
<feature type="compositionally biased region" description="Polar residues" evidence="2">
    <location>
        <begin position="1005"/>
        <end position="1016"/>
    </location>
</feature>
<organism evidence="4 5">
    <name type="scientific">Rhizophlyctis rosea</name>
    <dbReference type="NCBI Taxonomy" id="64517"/>
    <lineage>
        <taxon>Eukaryota</taxon>
        <taxon>Fungi</taxon>
        <taxon>Fungi incertae sedis</taxon>
        <taxon>Chytridiomycota</taxon>
        <taxon>Chytridiomycota incertae sedis</taxon>
        <taxon>Chytridiomycetes</taxon>
        <taxon>Rhizophlyctidales</taxon>
        <taxon>Rhizophlyctidaceae</taxon>
        <taxon>Rhizophlyctis</taxon>
    </lineage>
</organism>
<feature type="compositionally biased region" description="Polar residues" evidence="2">
    <location>
        <begin position="1060"/>
        <end position="1069"/>
    </location>
</feature>
<dbReference type="PANTHER" id="PTHR46430:SF3">
    <property type="entry name" value="ACTIVATOR OF C KINASE PROTEIN 1"/>
    <property type="match status" value="1"/>
</dbReference>
<feature type="compositionally biased region" description="Low complexity" evidence="2">
    <location>
        <begin position="235"/>
        <end position="245"/>
    </location>
</feature>
<dbReference type="Pfam" id="PF08238">
    <property type="entry name" value="Sel1"/>
    <property type="match status" value="7"/>
</dbReference>
<proteinExistence type="predicted"/>
<feature type="compositionally biased region" description="Low complexity" evidence="2">
    <location>
        <begin position="478"/>
        <end position="510"/>
    </location>
</feature>
<dbReference type="CDD" id="cd00201">
    <property type="entry name" value="WW"/>
    <property type="match status" value="1"/>
</dbReference>
<feature type="compositionally biased region" description="Gly residues" evidence="2">
    <location>
        <begin position="929"/>
        <end position="940"/>
    </location>
</feature>
<evidence type="ECO:0000256" key="1">
    <source>
        <dbReference type="ARBA" id="ARBA00022737"/>
    </source>
</evidence>
<feature type="compositionally biased region" description="Polar residues" evidence="2">
    <location>
        <begin position="181"/>
        <end position="194"/>
    </location>
</feature>
<dbReference type="PANTHER" id="PTHR46430">
    <property type="entry name" value="PROTEIN SKT5-RELATED"/>
    <property type="match status" value="1"/>
</dbReference>
<dbReference type="PROSITE" id="PS50020">
    <property type="entry name" value="WW_DOMAIN_2"/>
    <property type="match status" value="1"/>
</dbReference>
<dbReference type="InterPro" id="IPR011990">
    <property type="entry name" value="TPR-like_helical_dom_sf"/>
</dbReference>
<dbReference type="PROSITE" id="PS01159">
    <property type="entry name" value="WW_DOMAIN_1"/>
    <property type="match status" value="1"/>
</dbReference>
<dbReference type="InterPro" id="IPR036020">
    <property type="entry name" value="WW_dom_sf"/>
</dbReference>
<feature type="compositionally biased region" description="Basic and acidic residues" evidence="2">
    <location>
        <begin position="737"/>
        <end position="754"/>
    </location>
</feature>
<dbReference type="Pfam" id="PF00397">
    <property type="entry name" value="WW"/>
    <property type="match status" value="1"/>
</dbReference>
<feature type="compositionally biased region" description="Polar residues" evidence="2">
    <location>
        <begin position="19"/>
        <end position="34"/>
    </location>
</feature>
<evidence type="ECO:0000313" key="4">
    <source>
        <dbReference type="EMBL" id="KAJ3039512.1"/>
    </source>
</evidence>
<feature type="non-terminal residue" evidence="4">
    <location>
        <position position="1"/>
    </location>
</feature>
<dbReference type="InterPro" id="IPR001202">
    <property type="entry name" value="WW_dom"/>
</dbReference>
<accession>A0AAD5X0Z1</accession>
<feature type="compositionally biased region" description="Basic and acidic residues" evidence="2">
    <location>
        <begin position="207"/>
        <end position="232"/>
    </location>
</feature>
<comment type="caution">
    <text evidence="4">The sequence shown here is derived from an EMBL/GenBank/DDBJ whole genome shotgun (WGS) entry which is preliminary data.</text>
</comment>
<dbReference type="SMART" id="SM00671">
    <property type="entry name" value="SEL1"/>
    <property type="match status" value="7"/>
</dbReference>
<protein>
    <recommendedName>
        <fullName evidence="3">WW domain-containing protein</fullName>
    </recommendedName>
</protein>
<feature type="compositionally biased region" description="Basic and acidic residues" evidence="2">
    <location>
        <begin position="406"/>
        <end position="420"/>
    </location>
</feature>
<feature type="domain" description="WW" evidence="3">
    <location>
        <begin position="667"/>
        <end position="701"/>
    </location>
</feature>
<dbReference type="InterPro" id="IPR051726">
    <property type="entry name" value="Chitin_Synth_Reg"/>
</dbReference>
<feature type="compositionally biased region" description="Basic and acidic residues" evidence="2">
    <location>
        <begin position="303"/>
        <end position="330"/>
    </location>
</feature>
<gene>
    <name evidence="4" type="ORF">HK097_002821</name>
</gene>
<feature type="compositionally biased region" description="Basic and acidic residues" evidence="2">
    <location>
        <begin position="972"/>
        <end position="998"/>
    </location>
</feature>
<dbReference type="SUPFAM" id="SSF51045">
    <property type="entry name" value="WW domain"/>
    <property type="match status" value="1"/>
</dbReference>
<feature type="compositionally biased region" description="Basic and acidic residues" evidence="2">
    <location>
        <begin position="547"/>
        <end position="556"/>
    </location>
</feature>
<feature type="region of interest" description="Disordered" evidence="2">
    <location>
        <begin position="692"/>
        <end position="1070"/>
    </location>
</feature>
<feature type="compositionally biased region" description="Low complexity" evidence="2">
    <location>
        <begin position="263"/>
        <end position="279"/>
    </location>
</feature>
<keyword evidence="5" id="KW-1185">Reference proteome</keyword>
<feature type="compositionally biased region" description="Acidic residues" evidence="2">
    <location>
        <begin position="530"/>
        <end position="546"/>
    </location>
</feature>
<feature type="compositionally biased region" description="Pro residues" evidence="2">
    <location>
        <begin position="1026"/>
        <end position="1038"/>
    </location>
</feature>
<feature type="compositionally biased region" description="Basic and acidic residues" evidence="2">
    <location>
        <begin position="563"/>
        <end position="606"/>
    </location>
</feature>
<feature type="region of interest" description="Disordered" evidence="2">
    <location>
        <begin position="1"/>
        <end position="680"/>
    </location>
</feature>
<dbReference type="InterPro" id="IPR006597">
    <property type="entry name" value="Sel1-like"/>
</dbReference>
<sequence>MADRNHISAYRRPGPPPQQSVSFIRNSQQQQQRGTVRHIINETVPPSPPRDRPPTGGFNIAGAGSRRSYEDIHSQRQQPVPREPHANSYRPDYRPREPLSGGPREPAIESARPFMSGEPRDFASGGRPLAQPTWQVDQAEQERRNAEWERRRERQRSLREQQRPVGTGSAEGGERIRGAASRNSSVSEIPSGNGSVIAGRASQSGVDRGRSDQGQEVKKAPERAPQIEEKRRVPPARVVNVASAPEDSVETRNLKEVKESKQPAKQPAIQQKQAAAPPARVEKLEKAPSQKSFPESEPAVAQTEKKSSILDRLGDKVPERKKNKGEEKKAAAARKIPAESAQSASASGIVRTVTNDAVRVEAKGAQGSGSGASTSEVAGRQKLDCHGGTTHKTEEAGRQSAAAVDDMGKEGMVIEERNDADLMEIDQPEPQLDREEDLPTRNDNETQSAAPPSTLPEPQTDGRSDNEEEPRSDDDQRSVSSYSSRRSSGSRRSSSVSSSKSSVVGSSGSRSRSRSVESRREAEPFSSDHDMEDAISLDYEAEEEEQREEHWRRDVGGGDEMQYEERRVEWGDEHGERGDEGRDEYRERQSYRDVHQYAAAEEDRSRSTNAAKDSQNGAHLRRASVDRASTKETQQTRQPSHRDDDSKRATVEKQPARKAEATPQSQKQPPKPWIICHSKSSGKTYYYNEETFESSWDFPKETPKVEAKEKPVVREAAAPVAKRRRDESVEKPAAARVIREERRDSPEKRRREDDQQQQQQRLRESSRVVQQEAPRVKVGTRRREEVYRSRSSSPVSRPPSRSDLPPPRRDEPPFARQSRPPPPAPARRSPPPSADRQRDVQQGFNRDWERDQYEYGGRGGRMPPPAGPGGRPPPRGPIPGPPSGRGGGELFGYGRPPPPFAGPGFGRPPPSFGPRGSGGPMIPHPGALSGRGAGRFGGFPPGVPVGRPMRPVRMEEPPRRVVPDMYPLPAGMRDEESSRRDDRPLDPPPRDRRDDRRTPPPQNAPLRQNSYQSDPRLNSPRDRPPPRAGPPPPIPPPHRSSTPDSRSAYSDVVPPRRGSMPQTASQVHGSQVGVGEGAKQLSFDQTLALYRANAKKTTDPKVQLEFAKFCLEESGKAVDETTRSLMKEEGTAFLKKLAKDGLPDAMYQLGKAYFSENKFDLAYPQFLLAAKRTHPQSCYMAATCAEHGNGTKKSQRAALDLYGKAAQCGYGPAMYRLGIAELKGHLGLKRDAKKAVMWLKRAAAVADKENPDALLQLAYIYEKGIPPIISADETYALSVLKEAANFNHGAAQCRLAICYEHGLLGCPVSLPEAIKWYHASAENNDPDGQYALASYYSSGCDGILDRDEIKAFYWAQKAAEQKLAKAQYAMGYFLEKGVGCEVNLEIATKWYRLAAAQGDKRAEG</sequence>
<feature type="compositionally biased region" description="Low complexity" evidence="2">
    <location>
        <begin position="789"/>
        <end position="803"/>
    </location>
</feature>
<feature type="compositionally biased region" description="Polar residues" evidence="2">
    <location>
        <begin position="607"/>
        <end position="617"/>
    </location>
</feature>
<feature type="compositionally biased region" description="Basic and acidic residues" evidence="2">
    <location>
        <begin position="379"/>
        <end position="397"/>
    </location>
</feature>
<feature type="compositionally biased region" description="Basic and acidic residues" evidence="2">
    <location>
        <begin position="249"/>
        <end position="262"/>
    </location>
</feature>
<feature type="compositionally biased region" description="Pro residues" evidence="2">
    <location>
        <begin position="895"/>
        <end position="912"/>
    </location>
</feature>
<evidence type="ECO:0000313" key="5">
    <source>
        <dbReference type="Proteomes" id="UP001212841"/>
    </source>
</evidence>
<dbReference type="EMBL" id="JADGJD010001631">
    <property type="protein sequence ID" value="KAJ3039512.1"/>
    <property type="molecule type" value="Genomic_DNA"/>
</dbReference>